<comment type="caution">
    <text evidence="1">The sequence shown here is derived from an EMBL/GenBank/DDBJ whole genome shotgun (WGS) entry which is preliminary data.</text>
</comment>
<evidence type="ECO:0000313" key="2">
    <source>
        <dbReference type="Proteomes" id="UP001151002"/>
    </source>
</evidence>
<dbReference type="Pfam" id="PF19827">
    <property type="entry name" value="DUF6308"/>
    <property type="match status" value="1"/>
</dbReference>
<dbReference type="EMBL" id="JAPNTZ010000015">
    <property type="protein sequence ID" value="MCY1143517.1"/>
    <property type="molecule type" value="Genomic_DNA"/>
</dbReference>
<sequence>MPTNLITIVRDPDTADLLKAYFAETGTTYTGRRFERLGGGGDRGDIRDVITATDLVAVEMLGVQVPPEVSINILEGPLGRELSDLLRQVPIGVDLGEGRAAEEVEDDSPANLAWRRLKEQKGVGAVIAGKILARKRPRLLPVWDQVLWCQFGRPEAVWKQLQNALSVDGGVLRKELGELRDRAALPAEISLIRVLDVVLWMRHRPEHKERNCPGYDTVTFV</sequence>
<organism evidence="1 2">
    <name type="scientific">Paractinoplanes pyxinae</name>
    <dbReference type="NCBI Taxonomy" id="2997416"/>
    <lineage>
        <taxon>Bacteria</taxon>
        <taxon>Bacillati</taxon>
        <taxon>Actinomycetota</taxon>
        <taxon>Actinomycetes</taxon>
        <taxon>Micromonosporales</taxon>
        <taxon>Micromonosporaceae</taxon>
        <taxon>Paractinoplanes</taxon>
    </lineage>
</organism>
<dbReference type="InterPro" id="IPR046275">
    <property type="entry name" value="DUF6308"/>
</dbReference>
<accession>A0ABT4BBZ8</accession>
<name>A0ABT4BBZ8_9ACTN</name>
<dbReference type="RefSeq" id="WP_267568035.1">
    <property type="nucleotide sequence ID" value="NZ_JAPNTZ010000015.1"/>
</dbReference>
<reference evidence="1" key="1">
    <citation type="submission" date="2022-11" db="EMBL/GenBank/DDBJ databases">
        <authorList>
            <person name="Somphong A."/>
            <person name="Phongsopitanun W."/>
        </authorList>
    </citation>
    <scope>NUCLEOTIDE SEQUENCE</scope>
    <source>
        <strain evidence="1">Pm04-4</strain>
    </source>
</reference>
<evidence type="ECO:0000313" key="1">
    <source>
        <dbReference type="EMBL" id="MCY1143517.1"/>
    </source>
</evidence>
<keyword evidence="2" id="KW-1185">Reference proteome</keyword>
<dbReference type="Proteomes" id="UP001151002">
    <property type="component" value="Unassembled WGS sequence"/>
</dbReference>
<proteinExistence type="predicted"/>
<gene>
    <name evidence="1" type="ORF">OWR29_36425</name>
</gene>
<protein>
    <submittedName>
        <fullName evidence="1">DUF6308 family protein</fullName>
    </submittedName>
</protein>